<keyword evidence="2" id="KW-1185">Reference proteome</keyword>
<dbReference type="EMBL" id="JAWWNJ010000003">
    <property type="protein sequence ID" value="KAK7059289.1"/>
    <property type="molecule type" value="Genomic_DNA"/>
</dbReference>
<dbReference type="Proteomes" id="UP001362999">
    <property type="component" value="Unassembled WGS sequence"/>
</dbReference>
<sequence>MSGTARYPVMKQDYLNDFARIKGGSFLFLRITQDTGRADDRKDDFRAQTKSAADLTRCSASRLSARGTAFGVTNISNPHVDLVRFLNQFLFFTLNTIAHFKAECKLEKCLKLSRKHFIAAVRHHDRWLLQVVALTLKRKVSTFRLSAAVRDHCFGRSSCCLMLAMVFKTMGNRPPTGREHMEFITECQYENMNTKQKAYRQ</sequence>
<gene>
    <name evidence="1" type="ORF">R3P38DRAFT_2758757</name>
</gene>
<dbReference type="AlphaFoldDB" id="A0AAW0E5Y5"/>
<comment type="caution">
    <text evidence="1">The sequence shown here is derived from an EMBL/GenBank/DDBJ whole genome shotgun (WGS) entry which is preliminary data.</text>
</comment>
<proteinExistence type="predicted"/>
<evidence type="ECO:0000313" key="1">
    <source>
        <dbReference type="EMBL" id="KAK7059289.1"/>
    </source>
</evidence>
<reference evidence="1 2" key="1">
    <citation type="journal article" date="2024" name="J Genomics">
        <title>Draft genome sequencing and assembly of Favolaschia claudopus CIRM-BRFM 2984 isolated from oak limbs.</title>
        <authorList>
            <person name="Navarro D."/>
            <person name="Drula E."/>
            <person name="Chaduli D."/>
            <person name="Cazenave R."/>
            <person name="Ahrendt S."/>
            <person name="Wang J."/>
            <person name="Lipzen A."/>
            <person name="Daum C."/>
            <person name="Barry K."/>
            <person name="Grigoriev I.V."/>
            <person name="Favel A."/>
            <person name="Rosso M.N."/>
            <person name="Martin F."/>
        </authorList>
    </citation>
    <scope>NUCLEOTIDE SEQUENCE [LARGE SCALE GENOMIC DNA]</scope>
    <source>
        <strain evidence="1 2">CIRM-BRFM 2984</strain>
    </source>
</reference>
<evidence type="ECO:0000313" key="2">
    <source>
        <dbReference type="Proteomes" id="UP001362999"/>
    </source>
</evidence>
<accession>A0AAW0E5Y5</accession>
<name>A0AAW0E5Y5_9AGAR</name>
<protein>
    <submittedName>
        <fullName evidence="1">Uncharacterized protein</fullName>
    </submittedName>
</protein>
<organism evidence="1 2">
    <name type="scientific">Favolaschia claudopus</name>
    <dbReference type="NCBI Taxonomy" id="2862362"/>
    <lineage>
        <taxon>Eukaryota</taxon>
        <taxon>Fungi</taxon>
        <taxon>Dikarya</taxon>
        <taxon>Basidiomycota</taxon>
        <taxon>Agaricomycotina</taxon>
        <taxon>Agaricomycetes</taxon>
        <taxon>Agaricomycetidae</taxon>
        <taxon>Agaricales</taxon>
        <taxon>Marasmiineae</taxon>
        <taxon>Mycenaceae</taxon>
        <taxon>Favolaschia</taxon>
    </lineage>
</organism>